<dbReference type="AlphaFoldDB" id="A0A381R8T5"/>
<evidence type="ECO:0000256" key="3">
    <source>
        <dbReference type="ARBA" id="ARBA00022989"/>
    </source>
</evidence>
<dbReference type="PANTHER" id="PTHR30518">
    <property type="entry name" value="ENDOLYTIC MUREIN TRANSGLYCOSYLASE"/>
    <property type="match status" value="1"/>
</dbReference>
<evidence type="ECO:0000256" key="2">
    <source>
        <dbReference type="ARBA" id="ARBA00022692"/>
    </source>
</evidence>
<name>A0A381R8T5_9ZZZZ</name>
<accession>A0A381R8T5</accession>
<keyword evidence="4 7" id="KW-0472">Membrane</keyword>
<keyword evidence="6" id="KW-0961">Cell wall biogenesis/degradation</keyword>
<protein>
    <recommendedName>
        <fullName evidence="9">Endolytic transglycosylase MltG</fullName>
    </recommendedName>
</protein>
<keyword evidence="2 7" id="KW-0812">Transmembrane</keyword>
<reference evidence="8" key="1">
    <citation type="submission" date="2018-05" db="EMBL/GenBank/DDBJ databases">
        <authorList>
            <person name="Lanie J.A."/>
            <person name="Ng W.-L."/>
            <person name="Kazmierczak K.M."/>
            <person name="Andrzejewski T.M."/>
            <person name="Davidsen T.M."/>
            <person name="Wayne K.J."/>
            <person name="Tettelin H."/>
            <person name="Glass J.I."/>
            <person name="Rusch D."/>
            <person name="Podicherti R."/>
            <person name="Tsui H.-C.T."/>
            <person name="Winkler M.E."/>
        </authorList>
    </citation>
    <scope>NUCLEOTIDE SEQUENCE</scope>
</reference>
<evidence type="ECO:0000313" key="8">
    <source>
        <dbReference type="EMBL" id="SUZ87614.1"/>
    </source>
</evidence>
<keyword evidence="5" id="KW-0456">Lyase</keyword>
<keyword evidence="1" id="KW-1003">Cell membrane</keyword>
<dbReference type="PANTHER" id="PTHR30518:SF2">
    <property type="entry name" value="ENDOLYTIC MUREIN TRANSGLYCOSYLASE"/>
    <property type="match status" value="1"/>
</dbReference>
<feature type="transmembrane region" description="Helical" evidence="7">
    <location>
        <begin position="6"/>
        <end position="25"/>
    </location>
</feature>
<feature type="non-terminal residue" evidence="8">
    <location>
        <position position="192"/>
    </location>
</feature>
<evidence type="ECO:0000256" key="7">
    <source>
        <dbReference type="SAM" id="Phobius"/>
    </source>
</evidence>
<dbReference type="GO" id="GO:0016829">
    <property type="term" value="F:lyase activity"/>
    <property type="evidence" value="ECO:0007669"/>
    <property type="project" value="UniProtKB-KW"/>
</dbReference>
<organism evidence="8">
    <name type="scientific">marine metagenome</name>
    <dbReference type="NCBI Taxonomy" id="408172"/>
    <lineage>
        <taxon>unclassified sequences</taxon>
        <taxon>metagenomes</taxon>
        <taxon>ecological metagenomes</taxon>
    </lineage>
</organism>
<sequence>MRTTLISSFWGSLAIILIVAGLLFFKASLPMSDNTQSQVFEIKSGMTLKQVSEELFRQNLIRSANAFQAIALIQAKEKLIKIGEYYISPSMLPAEILQRITSGKTVLHSVTIPEGYRITEIANLLEEKDLADKNIFLQQAKNVELLEGIPTSSLEGYLFPDTYHFGKRTTEAAIINKMVETFKERALKQEFL</sequence>
<evidence type="ECO:0000256" key="6">
    <source>
        <dbReference type="ARBA" id="ARBA00023316"/>
    </source>
</evidence>
<evidence type="ECO:0000256" key="4">
    <source>
        <dbReference type="ARBA" id="ARBA00023136"/>
    </source>
</evidence>
<dbReference type="GO" id="GO:0071555">
    <property type="term" value="P:cell wall organization"/>
    <property type="evidence" value="ECO:0007669"/>
    <property type="project" value="UniProtKB-KW"/>
</dbReference>
<gene>
    <name evidence="8" type="ORF">METZ01_LOCUS40468</name>
</gene>
<evidence type="ECO:0000256" key="5">
    <source>
        <dbReference type="ARBA" id="ARBA00023239"/>
    </source>
</evidence>
<evidence type="ECO:0000256" key="1">
    <source>
        <dbReference type="ARBA" id="ARBA00022475"/>
    </source>
</evidence>
<keyword evidence="3 7" id="KW-1133">Transmembrane helix</keyword>
<evidence type="ECO:0008006" key="9">
    <source>
        <dbReference type="Google" id="ProtNLM"/>
    </source>
</evidence>
<proteinExistence type="predicted"/>
<dbReference type="Pfam" id="PF02618">
    <property type="entry name" value="YceG"/>
    <property type="match status" value="1"/>
</dbReference>
<dbReference type="EMBL" id="UINC01001733">
    <property type="protein sequence ID" value="SUZ87614.1"/>
    <property type="molecule type" value="Genomic_DNA"/>
</dbReference>
<dbReference type="InterPro" id="IPR003770">
    <property type="entry name" value="MLTG-like"/>
</dbReference>
<dbReference type="Gene3D" id="3.30.1490.480">
    <property type="entry name" value="Endolytic murein transglycosylase"/>
    <property type="match status" value="2"/>
</dbReference>